<dbReference type="EMBL" id="QUMU01000007">
    <property type="protein sequence ID" value="REG29668.1"/>
    <property type="molecule type" value="Genomic_DNA"/>
</dbReference>
<dbReference type="AlphaFoldDB" id="A0AAC8TKC5"/>
<proteinExistence type="predicted"/>
<dbReference type="Proteomes" id="UP000256345">
    <property type="component" value="Unassembled WGS sequence"/>
</dbReference>
<keyword evidence="5" id="KW-1185">Reference proteome</keyword>
<reference evidence="3 5" key="2">
    <citation type="submission" date="2018-08" db="EMBL/GenBank/DDBJ databases">
        <title>Genomic Encyclopedia of Archaeal and Bacterial Type Strains, Phase II (KMG-II): from individual species to whole genera.</title>
        <authorList>
            <person name="Goeker M."/>
        </authorList>
    </citation>
    <scope>NUCLEOTIDE SEQUENCE [LARGE SCALE GENOMIC DNA]</scope>
    <source>
        <strain evidence="3 5">DSM 2261</strain>
    </source>
</reference>
<evidence type="ECO:0000313" key="5">
    <source>
        <dbReference type="Proteomes" id="UP000256345"/>
    </source>
</evidence>
<evidence type="ECO:0000313" key="3">
    <source>
        <dbReference type="EMBL" id="REG29668.1"/>
    </source>
</evidence>
<reference evidence="2 4" key="1">
    <citation type="submission" date="2015-05" db="EMBL/GenBank/DDBJ databases">
        <title>Genome assembly of Archangium gephyra DSM 2261.</title>
        <authorList>
            <person name="Sharma G."/>
            <person name="Subramanian S."/>
        </authorList>
    </citation>
    <scope>NUCLEOTIDE SEQUENCE [LARGE SCALE GENOMIC DNA]</scope>
    <source>
        <strain evidence="2 4">DSM 2261</strain>
    </source>
</reference>
<protein>
    <submittedName>
        <fullName evidence="2">Uncharacterized protein</fullName>
    </submittedName>
</protein>
<feature type="transmembrane region" description="Helical" evidence="1">
    <location>
        <begin position="172"/>
        <end position="191"/>
    </location>
</feature>
<dbReference type="Proteomes" id="UP000035579">
    <property type="component" value="Chromosome"/>
</dbReference>
<gene>
    <name evidence="2" type="ORF">AA314_09547</name>
    <name evidence="3" type="ORF">ATI61_107364</name>
</gene>
<accession>A0AAC8TKC5</accession>
<keyword evidence="1" id="KW-0812">Transmembrane</keyword>
<dbReference type="RefSeq" id="WP_245682793.1">
    <property type="nucleotide sequence ID" value="NZ_CP011509.1"/>
</dbReference>
<keyword evidence="1" id="KW-0472">Membrane</keyword>
<evidence type="ECO:0000313" key="2">
    <source>
        <dbReference type="EMBL" id="AKJ07921.1"/>
    </source>
</evidence>
<keyword evidence="1" id="KW-1133">Transmembrane helix</keyword>
<dbReference type="EMBL" id="CP011509">
    <property type="protein sequence ID" value="AKJ07921.1"/>
    <property type="molecule type" value="Genomic_DNA"/>
</dbReference>
<evidence type="ECO:0000256" key="1">
    <source>
        <dbReference type="SAM" id="Phobius"/>
    </source>
</evidence>
<dbReference type="KEGG" id="age:AA314_09547"/>
<feature type="transmembrane region" description="Helical" evidence="1">
    <location>
        <begin position="197"/>
        <end position="218"/>
    </location>
</feature>
<organism evidence="2 4">
    <name type="scientific">Archangium gephyra</name>
    <dbReference type="NCBI Taxonomy" id="48"/>
    <lineage>
        <taxon>Bacteria</taxon>
        <taxon>Pseudomonadati</taxon>
        <taxon>Myxococcota</taxon>
        <taxon>Myxococcia</taxon>
        <taxon>Myxococcales</taxon>
        <taxon>Cystobacterineae</taxon>
        <taxon>Archangiaceae</taxon>
        <taxon>Archangium</taxon>
    </lineage>
</organism>
<name>A0AAC8TKC5_9BACT</name>
<evidence type="ECO:0000313" key="4">
    <source>
        <dbReference type="Proteomes" id="UP000035579"/>
    </source>
</evidence>
<sequence>MAPEDRSRRLSAAESEARSAPSELQPVVVIYGDVLEARGNTRVVALTKEQYERAVTQLAHRYRVKGTPQEYAQGLLQAMPEEELLAEVYRDRVLTLVPLNDKGPLVPEAEAALKEKYLRWCEQRGGGDCLGLFTDGPYLRTDDRRTLALALAFGTVLDETRAALGRELSPQAILSSLVWAAGLYLALWLLPEPGTKAVAAAVSVVLLAWLGVDAMWGLMDGWARMAHRAHEATTFEELDEAGKEFGRVIGTDAARALILAVATLSGRTLGEMATHLRSLPGFNQAQALWAAQGLQGSVAVAMEEVAAVEVVVEESRALVVLASPQAAVALNVLARSGAAGAAGGNSGTVAIQHRGGNKQVVLGNGERWHLPRGKSYKDIPAEDRLGDELQAAVKEEAGKWSSRELSQAELRAIDEMRGQGQEHWANLLERQARGRWVEARLRDRFPHLSWNNRGIDITGPSGQSYHYEILSGTESNFALHGRRMASTFFRMIFF</sequence>